<dbReference type="Proteomes" id="UP000186657">
    <property type="component" value="Unassembled WGS sequence"/>
</dbReference>
<protein>
    <submittedName>
        <fullName evidence="4">Uncharacterized protein</fullName>
    </submittedName>
</protein>
<dbReference type="Gene3D" id="1.25.10.10">
    <property type="entry name" value="Leucine-rich Repeat Variant"/>
    <property type="match status" value="1"/>
</dbReference>
<dbReference type="AlphaFoldDB" id="A0A1U7N3C1"/>
<evidence type="ECO:0000313" key="4">
    <source>
        <dbReference type="EMBL" id="OLT60411.1"/>
    </source>
</evidence>
<dbReference type="InterPro" id="IPR011989">
    <property type="entry name" value="ARM-like"/>
</dbReference>
<proteinExistence type="predicted"/>
<evidence type="ECO:0000256" key="2">
    <source>
        <dbReference type="ARBA" id="ARBA00022738"/>
    </source>
</evidence>
<feature type="transmembrane region" description="Helical" evidence="3">
    <location>
        <begin position="99"/>
        <end position="120"/>
    </location>
</feature>
<gene>
    <name evidence="4" type="ORF">BJP37_16675</name>
</gene>
<dbReference type="GO" id="GO:0030089">
    <property type="term" value="C:phycobilisome"/>
    <property type="evidence" value="ECO:0007669"/>
    <property type="project" value="UniProtKB-KW"/>
</dbReference>
<keyword evidence="5" id="KW-1185">Reference proteome</keyword>
<keyword evidence="3" id="KW-0812">Transmembrane</keyword>
<name>A0A1U7N3C1_9CYAN</name>
<evidence type="ECO:0000256" key="3">
    <source>
        <dbReference type="SAM" id="Phobius"/>
    </source>
</evidence>
<keyword evidence="1" id="KW-0042">Antenna complex</keyword>
<keyword evidence="2" id="KW-0605">Phycobilisome</keyword>
<dbReference type="RefSeq" id="WP_075900621.1">
    <property type="nucleotide sequence ID" value="NZ_MKZS01000001.1"/>
</dbReference>
<comment type="caution">
    <text evidence="4">The sequence shown here is derived from an EMBL/GenBank/DDBJ whole genome shotgun (WGS) entry which is preliminary data.</text>
</comment>
<dbReference type="EMBL" id="MKZS01000001">
    <property type="protein sequence ID" value="OLT60411.1"/>
    <property type="molecule type" value="Genomic_DNA"/>
</dbReference>
<evidence type="ECO:0000256" key="1">
    <source>
        <dbReference type="ARBA" id="ARBA00022549"/>
    </source>
</evidence>
<evidence type="ECO:0000313" key="5">
    <source>
        <dbReference type="Proteomes" id="UP000186657"/>
    </source>
</evidence>
<feature type="transmembrane region" description="Helical" evidence="3">
    <location>
        <begin position="72"/>
        <end position="92"/>
    </location>
</feature>
<dbReference type="SUPFAM" id="SSF48371">
    <property type="entry name" value="ARM repeat"/>
    <property type="match status" value="1"/>
</dbReference>
<keyword evidence="3" id="KW-0472">Membrane</keyword>
<reference evidence="4 5" key="1">
    <citation type="submission" date="2016-10" db="EMBL/GenBank/DDBJ databases">
        <title>Comparative genomics uncovers the prolific and rare metabolic potential of the cyanobacterial genus Moorea.</title>
        <authorList>
            <person name="Leao T."/>
            <person name="Castelao G."/>
            <person name="Korobeynikov A."/>
            <person name="Monroe E.A."/>
            <person name="Podell S."/>
            <person name="Glukhov E."/>
            <person name="Allen E."/>
            <person name="Gerwick W.H."/>
            <person name="Gerwick L."/>
        </authorList>
    </citation>
    <scope>NUCLEOTIDE SEQUENCE [LARGE SCALE GENOMIC DNA]</scope>
    <source>
        <strain evidence="4 5">PNG5-198</strain>
    </source>
</reference>
<keyword evidence="3" id="KW-1133">Transmembrane helix</keyword>
<sequence length="269" mass="28768">MNNPQSNISKAYEPEATSSEEMTMNELGAYVAAPGAIGGLTKIVLEIVQPPSSIPVNPPACSSFLCLLPANLFLGMISAVIGTFLLSDVLVFRKSKFKVIGLALMLGLFFPSVFSTASTITNLNLEVQEARQQQNQAIQATMAANTKLAITSGNTKVKQEAIQTINTLGEKSADPQVNKNAIQNIEAVGKNSADPQVNKNAIQNIEAVAKESKDTTVKQQAVKSLEDLATNSQNQLVRKDAISALTNLKQDASKTLVNQVNQSINILKK</sequence>
<organism evidence="4 5">
    <name type="scientific">Moorena bouillonii PNG</name>
    <dbReference type="NCBI Taxonomy" id="568701"/>
    <lineage>
        <taxon>Bacteria</taxon>
        <taxon>Bacillati</taxon>
        <taxon>Cyanobacteriota</taxon>
        <taxon>Cyanophyceae</taxon>
        <taxon>Coleofasciculales</taxon>
        <taxon>Coleofasciculaceae</taxon>
        <taxon>Moorena</taxon>
    </lineage>
</organism>
<accession>A0A1U7N3C1</accession>
<dbReference type="InterPro" id="IPR016024">
    <property type="entry name" value="ARM-type_fold"/>
</dbReference>